<comment type="caution">
    <text evidence="1">The sequence shown here is derived from an EMBL/GenBank/DDBJ whole genome shotgun (WGS) entry which is preliminary data.</text>
</comment>
<organism evidence="1 2">
    <name type="scientific">Candidatus Hakubella thermalkaliphila</name>
    <dbReference type="NCBI Taxonomy" id="2754717"/>
    <lineage>
        <taxon>Bacteria</taxon>
        <taxon>Bacillati</taxon>
        <taxon>Actinomycetota</taxon>
        <taxon>Actinomycetota incertae sedis</taxon>
        <taxon>Candidatus Hakubellales</taxon>
        <taxon>Candidatus Hakubellaceae</taxon>
        <taxon>Candidatus Hakubella</taxon>
    </lineage>
</organism>
<accession>A0A6V8NTY5</accession>
<reference evidence="1 2" key="1">
    <citation type="journal article" date="2020" name="Front. Microbiol.">
        <title>Single-cell genomics of novel Actinobacteria with the Wood-Ljungdahl pathway discovered in a serpentinizing system.</title>
        <authorList>
            <person name="Merino N."/>
            <person name="Kawai M."/>
            <person name="Boyd E.S."/>
            <person name="Colman D.R."/>
            <person name="McGlynn S.E."/>
            <person name="Nealson K.H."/>
            <person name="Kurokawa K."/>
            <person name="Hongoh Y."/>
        </authorList>
    </citation>
    <scope>NUCLEOTIDE SEQUENCE [LARGE SCALE GENOMIC DNA]</scope>
    <source>
        <strain evidence="1 2">S06</strain>
    </source>
</reference>
<evidence type="ECO:0000313" key="2">
    <source>
        <dbReference type="Proteomes" id="UP000580051"/>
    </source>
</evidence>
<evidence type="ECO:0000313" key="1">
    <source>
        <dbReference type="EMBL" id="GFP21946.1"/>
    </source>
</evidence>
<proteinExistence type="predicted"/>
<feature type="non-terminal residue" evidence="1">
    <location>
        <position position="1"/>
    </location>
</feature>
<name>A0A6V8NTY5_9ACTN</name>
<sequence length="29" mass="3027">RVIGGGAKVKKLKAGIIGTKLILPILIKK</sequence>
<protein>
    <submittedName>
        <fullName evidence="1">Uncharacterized protein</fullName>
    </submittedName>
</protein>
<dbReference type="AlphaFoldDB" id="A0A6V8NTY5"/>
<dbReference type="Proteomes" id="UP000580051">
    <property type="component" value="Unassembled WGS sequence"/>
</dbReference>
<gene>
    <name evidence="1" type="ORF">HKBW3S06_01172</name>
</gene>
<dbReference type="EMBL" id="BLRV01000148">
    <property type="protein sequence ID" value="GFP21946.1"/>
    <property type="molecule type" value="Genomic_DNA"/>
</dbReference>